<organism evidence="15">
    <name type="scientific">Polaromonas sp. H8N</name>
    <dbReference type="NCBI Taxonomy" id="1840297"/>
    <lineage>
        <taxon>Bacteria</taxon>
        <taxon>Pseudomonadati</taxon>
        <taxon>Pseudomonadota</taxon>
        <taxon>Betaproteobacteria</taxon>
        <taxon>Burkholderiales</taxon>
        <taxon>Comamonadaceae</taxon>
        <taxon>Polaromonas</taxon>
    </lineage>
</organism>
<gene>
    <name evidence="15" type="ORF">pH8NP2_p021</name>
</gene>
<keyword evidence="6 10" id="KW-0378">Hydrolase</keyword>
<dbReference type="EMBL" id="MG869622">
    <property type="protein sequence ID" value="AWD72295.1"/>
    <property type="molecule type" value="Genomic_DNA"/>
</dbReference>
<keyword evidence="15" id="KW-0614">Plasmid</keyword>
<dbReference type="InterPro" id="IPR018524">
    <property type="entry name" value="DNA/RNA_endonuclease_AS"/>
</dbReference>
<keyword evidence="3 10" id="KW-0540">Nuclease</keyword>
<reference evidence="15" key="1">
    <citation type="submission" date="2018-01" db="EMBL/GenBank/DDBJ databases">
        <title>Plasmids of psychrophilic Polaromonas spp. isolated from Arctic and Antarctic glaciers.</title>
        <authorList>
            <person name="Dziewit L."/>
            <person name="Ciok A."/>
        </authorList>
    </citation>
    <scope>NUCLEOTIDE SEQUENCE</scope>
    <source>
        <plasmid evidence="15">pH8NP2</plasmid>
    </source>
</reference>
<feature type="compositionally biased region" description="Basic and acidic residues" evidence="11">
    <location>
        <begin position="86"/>
        <end position="103"/>
    </location>
</feature>
<keyword evidence="12" id="KW-0732">Signal</keyword>
<feature type="domain" description="DNA/RNA non-specific endonuclease/pyrophosphatase/phosphodiesterase" evidence="14">
    <location>
        <begin position="51"/>
        <end position="223"/>
    </location>
</feature>
<dbReference type="GO" id="GO:0016787">
    <property type="term" value="F:hydrolase activity"/>
    <property type="evidence" value="ECO:0007669"/>
    <property type="project" value="UniProtKB-KW"/>
</dbReference>
<comment type="cofactor">
    <cofactor evidence="1 10">
        <name>Mg(2+)</name>
        <dbReference type="ChEBI" id="CHEBI:18420"/>
    </cofactor>
</comment>
<geneLocation type="plasmid" evidence="15">
    <name>pH8NP2</name>
</geneLocation>
<dbReference type="Pfam" id="PF01223">
    <property type="entry name" value="Endonuclease_NS"/>
    <property type="match status" value="1"/>
</dbReference>
<dbReference type="InterPro" id="IPR044925">
    <property type="entry name" value="His-Me_finger_sf"/>
</dbReference>
<dbReference type="GO" id="GO:0003676">
    <property type="term" value="F:nucleic acid binding"/>
    <property type="evidence" value="ECO:0007669"/>
    <property type="project" value="InterPro"/>
</dbReference>
<keyword evidence="7" id="KW-0460">Magnesium</keyword>
<sequence>MSRFLPLTLSLAACLAMPAWAAPTQCPAYFAGGVAPTITNLKLKARTQEICFEAFAVLHSGLSRTALYSAEHLTRATLNAAKKLSRKDSYHREPSLPEQDRAELSDYARSSYDRGHLSPNADFATRSAQAESFSLANMVPQTHANNAGVWAGIESATRKLATSEGELYVVSGPVFLGADIEKVGRVLVPTQLWKVLYSPKQQRAGAYVHQGQGHHGCSLRPTVERHT</sequence>
<dbReference type="PROSITE" id="PS01070">
    <property type="entry name" value="NUCLEASE_NON_SPEC"/>
    <property type="match status" value="1"/>
</dbReference>
<evidence type="ECO:0000256" key="9">
    <source>
        <dbReference type="PIRSR" id="PIRSR640255-2"/>
    </source>
</evidence>
<evidence type="ECO:0000313" key="15">
    <source>
        <dbReference type="EMBL" id="AWD72295.1"/>
    </source>
</evidence>
<feature type="signal peptide" evidence="12">
    <location>
        <begin position="1"/>
        <end position="21"/>
    </location>
</feature>
<dbReference type="PANTHER" id="PTHR13966">
    <property type="entry name" value="ENDONUCLEASE RELATED"/>
    <property type="match status" value="1"/>
</dbReference>
<dbReference type="GO" id="GO:0004519">
    <property type="term" value="F:endonuclease activity"/>
    <property type="evidence" value="ECO:0007669"/>
    <property type="project" value="UniProtKB-UniRule"/>
</dbReference>
<comment type="similarity">
    <text evidence="2 10">Belongs to the DNA/RNA non-specific endonuclease family.</text>
</comment>
<evidence type="ECO:0000256" key="2">
    <source>
        <dbReference type="ARBA" id="ARBA00010052"/>
    </source>
</evidence>
<evidence type="ECO:0000259" key="13">
    <source>
        <dbReference type="SMART" id="SM00477"/>
    </source>
</evidence>
<evidence type="ECO:0000256" key="8">
    <source>
        <dbReference type="PIRSR" id="PIRSR640255-1"/>
    </source>
</evidence>
<evidence type="ECO:0000256" key="4">
    <source>
        <dbReference type="ARBA" id="ARBA00022723"/>
    </source>
</evidence>
<protein>
    <recommendedName>
        <fullName evidence="10">Endonuclease</fullName>
        <ecNumber evidence="10">3.1.30.-</ecNumber>
    </recommendedName>
</protein>
<dbReference type="InterPro" id="IPR020821">
    <property type="entry name" value="ENPP1-3/EXOG-like_nuc-like"/>
</dbReference>
<dbReference type="InterPro" id="IPR040255">
    <property type="entry name" value="Non-specific_endonuclease"/>
</dbReference>
<dbReference type="PANTHER" id="PTHR13966:SF5">
    <property type="entry name" value="ENDONUCLEASE G, MITOCHONDRIAL"/>
    <property type="match status" value="1"/>
</dbReference>
<evidence type="ECO:0000256" key="7">
    <source>
        <dbReference type="ARBA" id="ARBA00022842"/>
    </source>
</evidence>
<name>A0A2S1FIE9_9BURK</name>
<feature type="chain" id="PRO_5015739232" description="Endonuclease" evidence="12">
    <location>
        <begin position="22"/>
        <end position="227"/>
    </location>
</feature>
<dbReference type="AlphaFoldDB" id="A0A2S1FIE9"/>
<dbReference type="InterPro" id="IPR001604">
    <property type="entry name" value="Endo_G_ENPP1-like_dom"/>
</dbReference>
<dbReference type="SMART" id="SM00477">
    <property type="entry name" value="NUC"/>
    <property type="match status" value="1"/>
</dbReference>
<evidence type="ECO:0000259" key="14">
    <source>
        <dbReference type="SMART" id="SM00892"/>
    </source>
</evidence>
<evidence type="ECO:0000256" key="10">
    <source>
        <dbReference type="RuleBase" id="RU366055"/>
    </source>
</evidence>
<dbReference type="InterPro" id="IPR044929">
    <property type="entry name" value="DNA/RNA_non-sp_Endonuclease_sf"/>
</dbReference>
<dbReference type="GO" id="GO:0046872">
    <property type="term" value="F:metal ion binding"/>
    <property type="evidence" value="ECO:0007669"/>
    <property type="project" value="UniProtKB-KW"/>
</dbReference>
<keyword evidence="5 10" id="KW-0255">Endonuclease</keyword>
<dbReference type="EC" id="3.1.30.-" evidence="10"/>
<evidence type="ECO:0000256" key="11">
    <source>
        <dbReference type="SAM" id="MobiDB-lite"/>
    </source>
</evidence>
<evidence type="ECO:0000256" key="12">
    <source>
        <dbReference type="SAM" id="SignalP"/>
    </source>
</evidence>
<feature type="active site" description="Proton acceptor" evidence="8">
    <location>
        <position position="116"/>
    </location>
</feature>
<feature type="region of interest" description="Disordered" evidence="11">
    <location>
        <begin position="84"/>
        <end position="103"/>
    </location>
</feature>
<dbReference type="Gene3D" id="3.40.570.10">
    <property type="entry name" value="Extracellular Endonuclease, subunit A"/>
    <property type="match status" value="1"/>
</dbReference>
<evidence type="ECO:0000256" key="3">
    <source>
        <dbReference type="ARBA" id="ARBA00022722"/>
    </source>
</evidence>
<accession>A0A2S1FIE9</accession>
<evidence type="ECO:0000256" key="6">
    <source>
        <dbReference type="ARBA" id="ARBA00022801"/>
    </source>
</evidence>
<feature type="region of interest" description="Disordered" evidence="11">
    <location>
        <begin position="207"/>
        <end position="227"/>
    </location>
</feature>
<evidence type="ECO:0000256" key="5">
    <source>
        <dbReference type="ARBA" id="ARBA00022759"/>
    </source>
</evidence>
<keyword evidence="4 9" id="KW-0479">Metal-binding</keyword>
<feature type="binding site" evidence="9">
    <location>
        <position position="146"/>
    </location>
    <ligand>
        <name>Mg(2+)</name>
        <dbReference type="ChEBI" id="CHEBI:18420"/>
        <note>catalytic</note>
    </ligand>
</feature>
<feature type="domain" description="ENPP1-3/EXOG-like endonuclease/phosphodiesterase" evidence="13">
    <location>
        <begin position="52"/>
        <end position="226"/>
    </location>
</feature>
<proteinExistence type="inferred from homology"/>
<dbReference type="SUPFAM" id="SSF54060">
    <property type="entry name" value="His-Me finger endonucleases"/>
    <property type="match status" value="1"/>
</dbReference>
<evidence type="ECO:0000256" key="1">
    <source>
        <dbReference type="ARBA" id="ARBA00001946"/>
    </source>
</evidence>
<dbReference type="SMART" id="SM00892">
    <property type="entry name" value="Endonuclease_NS"/>
    <property type="match status" value="1"/>
</dbReference>